<dbReference type="InterPro" id="IPR036390">
    <property type="entry name" value="WH_DNA-bd_sf"/>
</dbReference>
<dbReference type="InterPro" id="IPR050389">
    <property type="entry name" value="LysR-type_TF"/>
</dbReference>
<dbReference type="PRINTS" id="PR00039">
    <property type="entry name" value="HTHLYSR"/>
</dbReference>
<dbReference type="EMBL" id="JBBKZS010000001">
    <property type="protein sequence ID" value="MEJ8853235.1"/>
    <property type="molecule type" value="Genomic_DNA"/>
</dbReference>
<dbReference type="PANTHER" id="PTHR30118">
    <property type="entry name" value="HTH-TYPE TRANSCRIPTIONAL REGULATOR LEUO-RELATED"/>
    <property type="match status" value="1"/>
</dbReference>
<accession>A0ABU8X2A8</accession>
<dbReference type="SUPFAM" id="SSF53850">
    <property type="entry name" value="Periplasmic binding protein-like II"/>
    <property type="match status" value="1"/>
</dbReference>
<dbReference type="SUPFAM" id="SSF46785">
    <property type="entry name" value="Winged helix' DNA-binding domain"/>
    <property type="match status" value="1"/>
</dbReference>
<dbReference type="PANTHER" id="PTHR30118:SF6">
    <property type="entry name" value="HTH-TYPE TRANSCRIPTIONAL REGULATOR LEUO"/>
    <property type="match status" value="1"/>
</dbReference>
<dbReference type="Gene3D" id="1.10.10.10">
    <property type="entry name" value="Winged helix-like DNA-binding domain superfamily/Winged helix DNA-binding domain"/>
    <property type="match status" value="1"/>
</dbReference>
<comment type="caution">
    <text evidence="6">The sequence shown here is derived from an EMBL/GenBank/DDBJ whole genome shotgun (WGS) entry which is preliminary data.</text>
</comment>
<dbReference type="InterPro" id="IPR005119">
    <property type="entry name" value="LysR_subst-bd"/>
</dbReference>
<evidence type="ECO:0000256" key="2">
    <source>
        <dbReference type="ARBA" id="ARBA00023015"/>
    </source>
</evidence>
<evidence type="ECO:0000256" key="4">
    <source>
        <dbReference type="ARBA" id="ARBA00023163"/>
    </source>
</evidence>
<dbReference type="Pfam" id="PF03466">
    <property type="entry name" value="LysR_substrate"/>
    <property type="match status" value="1"/>
</dbReference>
<sequence>MRFNKLDLNLLVALDALLSELSISRAAEKTHLSQPAMSNALARLRDYFGDQLLVQVGRKMELTPRAEALKDKVRDILVRIEASFATQPQFVPTQSRRLFRLLISDYTLLTLIPHLHRLACTAAPGIRFDLRPQVENPQRVLERGEADLLIIPKDFCSAEHPSEKLFEEFFCCVLWDKCRLATGELTAERYLAAGHVAVQPGDGIALTDWFMQQAGITRHTETATFSFLSQAHLVVGTNRIATMHSRLANQAMRSLPITIRDLPVHVPGMEQMVQWHQHRTSDPGLVWLRALLKRAVIEMDTIETI</sequence>
<dbReference type="InterPro" id="IPR036388">
    <property type="entry name" value="WH-like_DNA-bd_sf"/>
</dbReference>
<keyword evidence="4" id="KW-0804">Transcription</keyword>
<evidence type="ECO:0000259" key="5">
    <source>
        <dbReference type="PROSITE" id="PS50931"/>
    </source>
</evidence>
<dbReference type="Gene3D" id="3.40.190.10">
    <property type="entry name" value="Periplasmic binding protein-like II"/>
    <property type="match status" value="2"/>
</dbReference>
<keyword evidence="7" id="KW-1185">Reference proteome</keyword>
<organism evidence="6 7">
    <name type="scientific">Variovorax robiniae</name>
    <dbReference type="NCBI Taxonomy" id="1836199"/>
    <lineage>
        <taxon>Bacteria</taxon>
        <taxon>Pseudomonadati</taxon>
        <taxon>Pseudomonadota</taxon>
        <taxon>Betaproteobacteria</taxon>
        <taxon>Burkholderiales</taxon>
        <taxon>Comamonadaceae</taxon>
        <taxon>Variovorax</taxon>
    </lineage>
</organism>
<protein>
    <submittedName>
        <fullName evidence="6">LysR family transcriptional regulator</fullName>
    </submittedName>
</protein>
<dbReference type="Pfam" id="PF00126">
    <property type="entry name" value="HTH_1"/>
    <property type="match status" value="1"/>
</dbReference>
<dbReference type="Proteomes" id="UP001367030">
    <property type="component" value="Unassembled WGS sequence"/>
</dbReference>
<dbReference type="PROSITE" id="PS50931">
    <property type="entry name" value="HTH_LYSR"/>
    <property type="match status" value="1"/>
</dbReference>
<feature type="domain" description="HTH lysR-type" evidence="5">
    <location>
        <begin position="6"/>
        <end position="63"/>
    </location>
</feature>
<evidence type="ECO:0000256" key="1">
    <source>
        <dbReference type="ARBA" id="ARBA00009437"/>
    </source>
</evidence>
<keyword evidence="2" id="KW-0805">Transcription regulation</keyword>
<name>A0ABU8X2A8_9BURK</name>
<dbReference type="InterPro" id="IPR000847">
    <property type="entry name" value="LysR_HTH_N"/>
</dbReference>
<evidence type="ECO:0000256" key="3">
    <source>
        <dbReference type="ARBA" id="ARBA00023125"/>
    </source>
</evidence>
<gene>
    <name evidence="6" type="ORF">WKW79_01570</name>
</gene>
<evidence type="ECO:0000313" key="6">
    <source>
        <dbReference type="EMBL" id="MEJ8853235.1"/>
    </source>
</evidence>
<proteinExistence type="inferred from homology"/>
<reference evidence="6 7" key="1">
    <citation type="submission" date="2024-03" db="EMBL/GenBank/DDBJ databases">
        <title>Novel species of the genus Variovorax.</title>
        <authorList>
            <person name="Liu Q."/>
            <person name="Xin Y.-H."/>
        </authorList>
    </citation>
    <scope>NUCLEOTIDE SEQUENCE [LARGE SCALE GENOMIC DNA]</scope>
    <source>
        <strain evidence="6 7">KACC 18901</strain>
    </source>
</reference>
<comment type="similarity">
    <text evidence="1">Belongs to the LysR transcriptional regulatory family.</text>
</comment>
<dbReference type="RefSeq" id="WP_340333335.1">
    <property type="nucleotide sequence ID" value="NZ_JBBKZS010000001.1"/>
</dbReference>
<keyword evidence="3" id="KW-0238">DNA-binding</keyword>
<evidence type="ECO:0000313" key="7">
    <source>
        <dbReference type="Proteomes" id="UP001367030"/>
    </source>
</evidence>